<keyword evidence="7" id="KW-1185">Reference proteome</keyword>
<protein>
    <submittedName>
        <fullName evidence="6">LysR family transcriptional regulator</fullName>
    </submittedName>
</protein>
<comment type="similarity">
    <text evidence="1">Belongs to the LysR transcriptional regulatory family.</text>
</comment>
<dbReference type="Pfam" id="PF03466">
    <property type="entry name" value="LysR_substrate"/>
    <property type="match status" value="1"/>
</dbReference>
<feature type="domain" description="HTH lysR-type" evidence="5">
    <location>
        <begin position="9"/>
        <end position="66"/>
    </location>
</feature>
<keyword evidence="4" id="KW-0804">Transcription</keyword>
<dbReference type="InterPro" id="IPR000847">
    <property type="entry name" value="LysR_HTH_N"/>
</dbReference>
<organism evidence="6 7">
    <name type="scientific">Pseudomonas ulcerans</name>
    <dbReference type="NCBI Taxonomy" id="3115852"/>
    <lineage>
        <taxon>Bacteria</taxon>
        <taxon>Pseudomonadati</taxon>
        <taxon>Pseudomonadota</taxon>
        <taxon>Gammaproteobacteria</taxon>
        <taxon>Pseudomonadales</taxon>
        <taxon>Pseudomonadaceae</taxon>
        <taxon>Pseudomonas</taxon>
    </lineage>
</organism>
<dbReference type="SUPFAM" id="SSF46785">
    <property type="entry name" value="Winged helix' DNA-binding domain"/>
    <property type="match status" value="1"/>
</dbReference>
<dbReference type="EMBL" id="JAZDQJ010000060">
    <property type="protein sequence ID" value="MEE1937378.1"/>
    <property type="molecule type" value="Genomic_DNA"/>
</dbReference>
<dbReference type="SUPFAM" id="SSF53850">
    <property type="entry name" value="Periplasmic binding protein-like II"/>
    <property type="match status" value="1"/>
</dbReference>
<gene>
    <name evidence="6" type="ORF">V0R50_29490</name>
</gene>
<dbReference type="Gene3D" id="3.40.190.10">
    <property type="entry name" value="Periplasmic binding protein-like II"/>
    <property type="match status" value="2"/>
</dbReference>
<accession>A0ABU7I117</accession>
<reference evidence="6 7" key="1">
    <citation type="submission" date="2024-01" db="EMBL/GenBank/DDBJ databases">
        <title>Unpublished Manusciprt.</title>
        <authorList>
            <person name="Duman M."/>
            <person name="Valdes E.G."/>
            <person name="Ajmi N."/>
            <person name="Altun S."/>
            <person name="Saticioglu I.B."/>
        </authorList>
    </citation>
    <scope>NUCLEOTIDE SEQUENCE [LARGE SCALE GENOMIC DNA]</scope>
    <source>
        <strain evidence="6 7">148P</strain>
    </source>
</reference>
<dbReference type="Gene3D" id="1.10.10.10">
    <property type="entry name" value="Winged helix-like DNA-binding domain superfamily/Winged helix DNA-binding domain"/>
    <property type="match status" value="1"/>
</dbReference>
<keyword evidence="2" id="KW-0805">Transcription regulation</keyword>
<evidence type="ECO:0000256" key="3">
    <source>
        <dbReference type="ARBA" id="ARBA00023125"/>
    </source>
</evidence>
<evidence type="ECO:0000259" key="5">
    <source>
        <dbReference type="PROSITE" id="PS50931"/>
    </source>
</evidence>
<sequence>MSQIDIWSLDLNLLKVFEALYEEGGAGRAAIRLGITQSAVSAALARLRLVYADHLFERTGRGLRPTAKSQELRPVIAAALEKCRQSLLLVSGATANFQGRTVALGLSDDHELAIGRQLIDRAREQAPGLRLLFKQTHSMLAADALMARQIDLSLTAGAIASRSLGRRVLGSGGYSCVSAVAGPLNLEDYLRRGHVLVSSGGYVGVVDEVLAAQAQTRRVEASTTHFAALPALLHGSESIATLPTHAARALARFGNLVCLPCPIELPRYAVELGWRGDSARDPAIQRVLELVAEVVAGLEGREDPGPGNGPQ</sequence>
<evidence type="ECO:0000256" key="2">
    <source>
        <dbReference type="ARBA" id="ARBA00023015"/>
    </source>
</evidence>
<evidence type="ECO:0000313" key="6">
    <source>
        <dbReference type="EMBL" id="MEE1937378.1"/>
    </source>
</evidence>
<evidence type="ECO:0000256" key="4">
    <source>
        <dbReference type="ARBA" id="ARBA00023163"/>
    </source>
</evidence>
<dbReference type="PANTHER" id="PTHR30118">
    <property type="entry name" value="HTH-TYPE TRANSCRIPTIONAL REGULATOR LEUO-RELATED"/>
    <property type="match status" value="1"/>
</dbReference>
<name>A0ABU7I117_9PSED</name>
<dbReference type="PROSITE" id="PS50931">
    <property type="entry name" value="HTH_LYSR"/>
    <property type="match status" value="1"/>
</dbReference>
<dbReference type="PANTHER" id="PTHR30118:SF15">
    <property type="entry name" value="TRANSCRIPTIONAL REGULATORY PROTEIN"/>
    <property type="match status" value="1"/>
</dbReference>
<comment type="caution">
    <text evidence="6">The sequence shown here is derived from an EMBL/GenBank/DDBJ whole genome shotgun (WGS) entry which is preliminary data.</text>
</comment>
<dbReference type="InterPro" id="IPR050389">
    <property type="entry name" value="LysR-type_TF"/>
</dbReference>
<dbReference type="RefSeq" id="WP_330078033.1">
    <property type="nucleotide sequence ID" value="NZ_JAZDQJ010000060.1"/>
</dbReference>
<evidence type="ECO:0000313" key="7">
    <source>
        <dbReference type="Proteomes" id="UP001335100"/>
    </source>
</evidence>
<dbReference type="InterPro" id="IPR036388">
    <property type="entry name" value="WH-like_DNA-bd_sf"/>
</dbReference>
<dbReference type="InterPro" id="IPR036390">
    <property type="entry name" value="WH_DNA-bd_sf"/>
</dbReference>
<dbReference type="InterPro" id="IPR005119">
    <property type="entry name" value="LysR_subst-bd"/>
</dbReference>
<dbReference type="Proteomes" id="UP001335100">
    <property type="component" value="Unassembled WGS sequence"/>
</dbReference>
<keyword evidence="3" id="KW-0238">DNA-binding</keyword>
<evidence type="ECO:0000256" key="1">
    <source>
        <dbReference type="ARBA" id="ARBA00009437"/>
    </source>
</evidence>
<proteinExistence type="inferred from homology"/>
<dbReference type="Pfam" id="PF00126">
    <property type="entry name" value="HTH_1"/>
    <property type="match status" value="1"/>
</dbReference>